<accession>A0A0A9AUU9</accession>
<reference evidence="1" key="2">
    <citation type="journal article" date="2015" name="Data Brief">
        <title>Shoot transcriptome of the giant reed, Arundo donax.</title>
        <authorList>
            <person name="Barrero R.A."/>
            <person name="Guerrero F.D."/>
            <person name="Moolhuijzen P."/>
            <person name="Goolsby J.A."/>
            <person name="Tidwell J."/>
            <person name="Bellgard S.E."/>
            <person name="Bellgard M.I."/>
        </authorList>
    </citation>
    <scope>NUCLEOTIDE SEQUENCE</scope>
    <source>
        <tissue evidence="1">Shoot tissue taken approximately 20 cm above the soil surface</tissue>
    </source>
</reference>
<reference evidence="1" key="1">
    <citation type="submission" date="2014-09" db="EMBL/GenBank/DDBJ databases">
        <authorList>
            <person name="Magalhaes I.L.F."/>
            <person name="Oliveira U."/>
            <person name="Santos F.R."/>
            <person name="Vidigal T.H.D.A."/>
            <person name="Brescovit A.D."/>
            <person name="Santos A.J."/>
        </authorList>
    </citation>
    <scope>NUCLEOTIDE SEQUENCE</scope>
    <source>
        <tissue evidence="1">Shoot tissue taken approximately 20 cm above the soil surface</tissue>
    </source>
</reference>
<dbReference type="EMBL" id="GBRH01247013">
    <property type="protein sequence ID" value="JAD50882.1"/>
    <property type="molecule type" value="Transcribed_RNA"/>
</dbReference>
<dbReference type="AlphaFoldDB" id="A0A0A9AUU9"/>
<evidence type="ECO:0000313" key="1">
    <source>
        <dbReference type="EMBL" id="JAD50882.1"/>
    </source>
</evidence>
<organism evidence="1">
    <name type="scientific">Arundo donax</name>
    <name type="common">Giant reed</name>
    <name type="synonym">Donax arundinaceus</name>
    <dbReference type="NCBI Taxonomy" id="35708"/>
    <lineage>
        <taxon>Eukaryota</taxon>
        <taxon>Viridiplantae</taxon>
        <taxon>Streptophyta</taxon>
        <taxon>Embryophyta</taxon>
        <taxon>Tracheophyta</taxon>
        <taxon>Spermatophyta</taxon>
        <taxon>Magnoliopsida</taxon>
        <taxon>Liliopsida</taxon>
        <taxon>Poales</taxon>
        <taxon>Poaceae</taxon>
        <taxon>PACMAD clade</taxon>
        <taxon>Arundinoideae</taxon>
        <taxon>Arundineae</taxon>
        <taxon>Arundo</taxon>
    </lineage>
</organism>
<protein>
    <submittedName>
        <fullName evidence="1">Uncharacterized protein</fullName>
    </submittedName>
</protein>
<sequence>MVKIVGVYQNLEHFIIIFQKGKKREYQL</sequence>
<name>A0A0A9AUU9_ARUDO</name>
<proteinExistence type="predicted"/>